<feature type="compositionally biased region" description="Basic and acidic residues" evidence="1">
    <location>
        <begin position="379"/>
        <end position="395"/>
    </location>
</feature>
<feature type="region of interest" description="Disordered" evidence="1">
    <location>
        <begin position="337"/>
        <end position="395"/>
    </location>
</feature>
<evidence type="ECO:0000256" key="1">
    <source>
        <dbReference type="SAM" id="MobiDB-lite"/>
    </source>
</evidence>
<evidence type="ECO:0000313" key="3">
    <source>
        <dbReference type="Proteomes" id="UP000324897"/>
    </source>
</evidence>
<dbReference type="Gramene" id="TVU15441">
    <property type="protein sequence ID" value="TVU15441"/>
    <property type="gene ID" value="EJB05_38962"/>
</dbReference>
<sequence>MATSNRAHNRGAHPPSPARRWVPAPVISPWSPWPASASPTPPSPVQAGSLPPPPIPADPVPAAPTSPRSECYMETESDEYRLHGYRTPVPKGDALRVICRGEDCFICPVCPNKKPRKSMADMEKHVLSLARPYEDKFSSRHRQVARNHGWMAPLPQQQQDHVVVESVPQHGRERAGTVLSFIVSPGVAKIIRSEVENEMSEYDFFGDIMWDIGLREKRIEVIKRKMKVTVDDQGRNTRMKDGGELGDEAMRMVHERMGIHRDLLKLMENSHTELVGLVGEKMQLNGIERNKIVSMCDMEVANLEQCASNLSGLRDTITNFRNNLKAKKAAAAEGEDVIAAEDADREEVDAAEVNDPAAEKKDAPAEEEGTAADEMDAAVNEKDATKEKDVPAGEL</sequence>
<feature type="non-terminal residue" evidence="2">
    <location>
        <position position="1"/>
    </location>
</feature>
<organism evidence="2 3">
    <name type="scientific">Eragrostis curvula</name>
    <name type="common">weeping love grass</name>
    <dbReference type="NCBI Taxonomy" id="38414"/>
    <lineage>
        <taxon>Eukaryota</taxon>
        <taxon>Viridiplantae</taxon>
        <taxon>Streptophyta</taxon>
        <taxon>Embryophyta</taxon>
        <taxon>Tracheophyta</taxon>
        <taxon>Spermatophyta</taxon>
        <taxon>Magnoliopsida</taxon>
        <taxon>Liliopsida</taxon>
        <taxon>Poales</taxon>
        <taxon>Poaceae</taxon>
        <taxon>PACMAD clade</taxon>
        <taxon>Chloridoideae</taxon>
        <taxon>Eragrostideae</taxon>
        <taxon>Eragrostidinae</taxon>
        <taxon>Eragrostis</taxon>
    </lineage>
</organism>
<gene>
    <name evidence="2" type="ORF">EJB05_38962</name>
</gene>
<name>A0A5J9TXN2_9POAL</name>
<feature type="compositionally biased region" description="Low complexity" evidence="1">
    <location>
        <begin position="21"/>
        <end position="38"/>
    </location>
</feature>
<dbReference type="AlphaFoldDB" id="A0A5J9TXN2"/>
<accession>A0A5J9TXN2</accession>
<feature type="region of interest" description="Disordered" evidence="1">
    <location>
        <begin position="1"/>
        <end position="70"/>
    </location>
</feature>
<evidence type="ECO:0000313" key="2">
    <source>
        <dbReference type="EMBL" id="TVU15441.1"/>
    </source>
</evidence>
<feature type="compositionally biased region" description="Pro residues" evidence="1">
    <location>
        <begin position="39"/>
        <end position="64"/>
    </location>
</feature>
<protein>
    <submittedName>
        <fullName evidence="2">Uncharacterized protein</fullName>
    </submittedName>
</protein>
<dbReference type="EMBL" id="RWGY01000031">
    <property type="protein sequence ID" value="TVU15441.1"/>
    <property type="molecule type" value="Genomic_DNA"/>
</dbReference>
<reference evidence="2 3" key="1">
    <citation type="journal article" date="2019" name="Sci. Rep.">
        <title>A high-quality genome of Eragrostis curvula grass provides insights into Poaceae evolution and supports new strategies to enhance forage quality.</title>
        <authorList>
            <person name="Carballo J."/>
            <person name="Santos B.A.C.M."/>
            <person name="Zappacosta D."/>
            <person name="Garbus I."/>
            <person name="Selva J.P."/>
            <person name="Gallo C.A."/>
            <person name="Diaz A."/>
            <person name="Albertini E."/>
            <person name="Caccamo M."/>
            <person name="Echenique V."/>
        </authorList>
    </citation>
    <scope>NUCLEOTIDE SEQUENCE [LARGE SCALE GENOMIC DNA]</scope>
    <source>
        <strain evidence="3">cv. Victoria</strain>
        <tissue evidence="2">Leaf</tissue>
    </source>
</reference>
<dbReference type="Proteomes" id="UP000324897">
    <property type="component" value="Unassembled WGS sequence"/>
</dbReference>
<proteinExistence type="predicted"/>
<keyword evidence="3" id="KW-1185">Reference proteome</keyword>
<comment type="caution">
    <text evidence="2">The sequence shown here is derived from an EMBL/GenBank/DDBJ whole genome shotgun (WGS) entry which is preliminary data.</text>
</comment>
<feature type="compositionally biased region" description="Acidic residues" evidence="1">
    <location>
        <begin position="365"/>
        <end position="376"/>
    </location>
</feature>
<feature type="compositionally biased region" description="Acidic residues" evidence="1">
    <location>
        <begin position="337"/>
        <end position="352"/>
    </location>
</feature>